<feature type="domain" description="Arrestin C-terminal-like" evidence="2">
    <location>
        <begin position="183"/>
        <end position="311"/>
    </location>
</feature>
<dbReference type="SMART" id="SM01017">
    <property type="entry name" value="Arrestin_C"/>
    <property type="match status" value="2"/>
</dbReference>
<evidence type="ECO:0000313" key="6">
    <source>
        <dbReference type="Proteomes" id="UP000285712"/>
    </source>
</evidence>
<dbReference type="Gene3D" id="2.60.40.640">
    <property type="match status" value="4"/>
</dbReference>
<gene>
    <name evidence="3" type="ORF">DYB35_000938</name>
    <name evidence="4" type="ORF">DYB37_000227</name>
</gene>
<feature type="compositionally biased region" description="Polar residues" evidence="1">
    <location>
        <begin position="582"/>
        <end position="594"/>
    </location>
</feature>
<evidence type="ECO:0000313" key="4">
    <source>
        <dbReference type="EMBL" id="RHZ18058.1"/>
    </source>
</evidence>
<dbReference type="PANTHER" id="PTHR11188:SF17">
    <property type="entry name" value="FI21816P1"/>
    <property type="match status" value="1"/>
</dbReference>
<dbReference type="Proteomes" id="UP000285712">
    <property type="component" value="Unassembled WGS sequence"/>
</dbReference>
<evidence type="ECO:0000313" key="5">
    <source>
        <dbReference type="Proteomes" id="UP000285430"/>
    </source>
</evidence>
<dbReference type="PANTHER" id="PTHR11188">
    <property type="entry name" value="ARRESTIN DOMAIN CONTAINING PROTEIN"/>
    <property type="match status" value="1"/>
</dbReference>
<comment type="caution">
    <text evidence="3">The sequence shown here is derived from an EMBL/GenBank/DDBJ whole genome shotgun (WGS) entry which is preliminary data.</text>
</comment>
<dbReference type="VEuPathDB" id="FungiDB:H257_10092"/>
<name>A0A418DDQ0_APHAT</name>
<reference evidence="5 6" key="1">
    <citation type="submission" date="2018-08" db="EMBL/GenBank/DDBJ databases">
        <title>Aphanomyces genome sequencing and annotation.</title>
        <authorList>
            <person name="Minardi D."/>
            <person name="Oidtmann B."/>
            <person name="Van Der Giezen M."/>
            <person name="Studholme D.J."/>
        </authorList>
    </citation>
    <scope>NUCLEOTIDE SEQUENCE [LARGE SCALE GENOMIC DNA]</scope>
    <source>
        <strain evidence="4 5">Da</strain>
        <strain evidence="3 6">Sv</strain>
    </source>
</reference>
<dbReference type="InterPro" id="IPR050357">
    <property type="entry name" value="Arrestin_domain-protein"/>
</dbReference>
<evidence type="ECO:0000313" key="3">
    <source>
        <dbReference type="EMBL" id="RHY93091.1"/>
    </source>
</evidence>
<dbReference type="SUPFAM" id="SSF81296">
    <property type="entry name" value="E set domains"/>
    <property type="match status" value="3"/>
</dbReference>
<dbReference type="AlphaFoldDB" id="A0A418DDQ0"/>
<dbReference type="Pfam" id="PF02752">
    <property type="entry name" value="Arrestin_C"/>
    <property type="match status" value="2"/>
</dbReference>
<dbReference type="Proteomes" id="UP000285430">
    <property type="component" value="Unassembled WGS sequence"/>
</dbReference>
<protein>
    <recommendedName>
        <fullName evidence="2">Arrestin C-terminal-like domain-containing protein</fullName>
    </recommendedName>
</protein>
<dbReference type="InterPro" id="IPR011021">
    <property type="entry name" value="Arrestin-like_N"/>
</dbReference>
<proteinExistence type="predicted"/>
<sequence length="603" mass="65637">MDFLNTLVNGKGTIQVRVDKPYYMAGDIISGSLLVDVRDSIKCNVYVAAKEKVSWSEDYTRTVNGESRTEKRWFTNGRSFFKQKVPRFMVLFNVQHSLPPGQYVYPFSYQLPFGLPGCFDNDGNGGVKAKIEYSIKGAVCVDGLFNRDLKKKQCVTVYAQLAGYVAPSFDHVEQTIRFLCCFPQGKASLRVAMDKNMYGPGDVPQIHCDIQNHSSRDIRSMKCHLRRTTVVTGSGKRRVLTKTICTATFPGVPASMSISQPQPFQLTGSGMFPSTLASFITVSYTIDVVCDIALCPDVKLKLPIALGAPSLLVAPVTVASAPPMYDAPMAAHEGLPYATEVSAPAKQIVLFNVQHSLAPGSYIYPFQYKLPPGLPGCFDNQSDAGVKAKIEYSIKGSVDVAGLFSKDLKSRQKLTVYAQLAGVVAPSADQKVQTVRLFCCISQGTCSLRAIMDKNMYGPGETPQIHVDVQNQSSRDVNVMRCELRRHVQAHASGKTRNMTKLICHAAFAGVPAGGAVSQPQPFQLTGTSMYPSTRSALLSCHYTIDIVCDIALCPDVELHLPIALGAPTLVPVLTTPPFGTTYSQQPTVNQTPYQGAHVSSDV</sequence>
<dbReference type="Pfam" id="PF00339">
    <property type="entry name" value="Arrestin_N"/>
    <property type="match status" value="2"/>
</dbReference>
<dbReference type="InterPro" id="IPR014752">
    <property type="entry name" value="Arrestin-like_C"/>
</dbReference>
<dbReference type="InterPro" id="IPR011022">
    <property type="entry name" value="Arrestin_C-like"/>
</dbReference>
<accession>A0A418DDQ0</accession>
<organism evidence="3 6">
    <name type="scientific">Aphanomyces astaci</name>
    <name type="common">Crayfish plague agent</name>
    <dbReference type="NCBI Taxonomy" id="112090"/>
    <lineage>
        <taxon>Eukaryota</taxon>
        <taxon>Sar</taxon>
        <taxon>Stramenopiles</taxon>
        <taxon>Oomycota</taxon>
        <taxon>Saprolegniomycetes</taxon>
        <taxon>Saprolegniales</taxon>
        <taxon>Verrucalvaceae</taxon>
        <taxon>Aphanomyces</taxon>
    </lineage>
</organism>
<dbReference type="InterPro" id="IPR014756">
    <property type="entry name" value="Ig_E-set"/>
</dbReference>
<dbReference type="EMBL" id="QUTG01003124">
    <property type="protein sequence ID" value="RHY93091.1"/>
    <property type="molecule type" value="Genomic_DNA"/>
</dbReference>
<evidence type="ECO:0000256" key="1">
    <source>
        <dbReference type="SAM" id="MobiDB-lite"/>
    </source>
</evidence>
<dbReference type="EMBL" id="QUTH01003652">
    <property type="protein sequence ID" value="RHZ18058.1"/>
    <property type="molecule type" value="Genomic_DNA"/>
</dbReference>
<feature type="domain" description="Arrestin C-terminal-like" evidence="2">
    <location>
        <begin position="442"/>
        <end position="570"/>
    </location>
</feature>
<dbReference type="GO" id="GO:0015031">
    <property type="term" value="P:protein transport"/>
    <property type="evidence" value="ECO:0007669"/>
    <property type="project" value="TreeGrafter"/>
</dbReference>
<evidence type="ECO:0000259" key="2">
    <source>
        <dbReference type="SMART" id="SM01017"/>
    </source>
</evidence>
<feature type="region of interest" description="Disordered" evidence="1">
    <location>
        <begin position="582"/>
        <end position="603"/>
    </location>
</feature>
<dbReference type="GO" id="GO:0005737">
    <property type="term" value="C:cytoplasm"/>
    <property type="evidence" value="ECO:0007669"/>
    <property type="project" value="TreeGrafter"/>
</dbReference>